<dbReference type="EMBL" id="VFSV01000057">
    <property type="protein sequence ID" value="TRD15037.1"/>
    <property type="molecule type" value="Genomic_DNA"/>
</dbReference>
<keyword evidence="2" id="KW-0560">Oxidoreductase</keyword>
<dbReference type="Proteomes" id="UP000318590">
    <property type="component" value="Unassembled WGS sequence"/>
</dbReference>
<dbReference type="InterPro" id="IPR002347">
    <property type="entry name" value="SDR_fam"/>
</dbReference>
<dbReference type="FunFam" id="3.40.50.720:FF:000084">
    <property type="entry name" value="Short-chain dehydrogenase reductase"/>
    <property type="match status" value="1"/>
</dbReference>
<dbReference type="Gene3D" id="3.40.50.720">
    <property type="entry name" value="NAD(P)-binding Rossmann-like Domain"/>
    <property type="match status" value="1"/>
</dbReference>
<dbReference type="OrthoDB" id="9806974at2"/>
<organism evidence="3 4">
    <name type="scientific">Palleronia caenipelagi</name>
    <dbReference type="NCBI Taxonomy" id="2489174"/>
    <lineage>
        <taxon>Bacteria</taxon>
        <taxon>Pseudomonadati</taxon>
        <taxon>Pseudomonadota</taxon>
        <taxon>Alphaproteobacteria</taxon>
        <taxon>Rhodobacterales</taxon>
        <taxon>Roseobacteraceae</taxon>
        <taxon>Palleronia</taxon>
    </lineage>
</organism>
<evidence type="ECO:0000313" key="3">
    <source>
        <dbReference type="EMBL" id="TRD15037.1"/>
    </source>
</evidence>
<dbReference type="PANTHER" id="PTHR42760:SF115">
    <property type="entry name" value="3-OXOACYL-[ACYL-CARRIER-PROTEIN] REDUCTASE FABG"/>
    <property type="match status" value="1"/>
</dbReference>
<keyword evidence="4" id="KW-1185">Reference proteome</keyword>
<dbReference type="Pfam" id="PF13561">
    <property type="entry name" value="adh_short_C2"/>
    <property type="match status" value="1"/>
</dbReference>
<dbReference type="SUPFAM" id="SSF51735">
    <property type="entry name" value="NAD(P)-binding Rossmann-fold domains"/>
    <property type="match status" value="1"/>
</dbReference>
<dbReference type="GO" id="GO:0016616">
    <property type="term" value="F:oxidoreductase activity, acting on the CH-OH group of donors, NAD or NADP as acceptor"/>
    <property type="evidence" value="ECO:0007669"/>
    <property type="project" value="TreeGrafter"/>
</dbReference>
<evidence type="ECO:0000256" key="1">
    <source>
        <dbReference type="ARBA" id="ARBA00006484"/>
    </source>
</evidence>
<dbReference type="PRINTS" id="PR00080">
    <property type="entry name" value="SDRFAMILY"/>
</dbReference>
<dbReference type="PRINTS" id="PR00081">
    <property type="entry name" value="GDHRDH"/>
</dbReference>
<accession>A0A547PLN4</accession>
<reference evidence="3 4" key="1">
    <citation type="submission" date="2019-06" db="EMBL/GenBank/DDBJ databases">
        <title>Paenimaribius caenipelagi gen. nov., sp. nov., isolated from a tidal flat.</title>
        <authorList>
            <person name="Yoon J.-H."/>
        </authorList>
    </citation>
    <scope>NUCLEOTIDE SEQUENCE [LARGE SCALE GENOMIC DNA]</scope>
    <source>
        <strain evidence="3 4">JBTF-M29</strain>
    </source>
</reference>
<comment type="similarity">
    <text evidence="1">Belongs to the short-chain dehydrogenases/reductases (SDR) family.</text>
</comment>
<comment type="caution">
    <text evidence="3">The sequence shown here is derived from an EMBL/GenBank/DDBJ whole genome shotgun (WGS) entry which is preliminary data.</text>
</comment>
<gene>
    <name evidence="3" type="ORF">FEV53_17895</name>
</gene>
<name>A0A547PLN4_9RHOB</name>
<protein>
    <submittedName>
        <fullName evidence="3">SDR family oxidoreductase</fullName>
    </submittedName>
</protein>
<dbReference type="AlphaFoldDB" id="A0A547PLN4"/>
<dbReference type="InterPro" id="IPR036291">
    <property type="entry name" value="NAD(P)-bd_dom_sf"/>
</dbReference>
<evidence type="ECO:0000313" key="4">
    <source>
        <dbReference type="Proteomes" id="UP000318590"/>
    </source>
</evidence>
<evidence type="ECO:0000256" key="2">
    <source>
        <dbReference type="ARBA" id="ARBA00023002"/>
    </source>
</evidence>
<sequence length="258" mass="26743">MKKGLSLFALDGKTAVVTGASRGIGEAISRQLAEMGAHVVMADLVDDVKGTAQKLSEEGLNVSPALLDVTDSAAVAALADSVVETHGHVDILVANAGIVNDDTTETTSDATLKAVMDVNVNGVFYCIRAFGQKMLAQGSGSIIGISSISGVRAVHPERHSVYDASKAAVAHFCKAIGVEWAGRGVRVNAVGPGYTNTTILQGVGRENPEVMKRWLHDIPMKRLLEPSEIAATIGFLASDAASGITGQLVMTDAGYSVA</sequence>
<dbReference type="PANTHER" id="PTHR42760">
    <property type="entry name" value="SHORT-CHAIN DEHYDROGENASES/REDUCTASES FAMILY MEMBER"/>
    <property type="match status" value="1"/>
</dbReference>
<dbReference type="CDD" id="cd05233">
    <property type="entry name" value="SDR_c"/>
    <property type="match status" value="1"/>
</dbReference>
<proteinExistence type="inferred from homology"/>
<dbReference type="RefSeq" id="WP_142836101.1">
    <property type="nucleotide sequence ID" value="NZ_VFSV01000057.1"/>
</dbReference>